<protein>
    <submittedName>
        <fullName evidence="1">Uncharacterized protein</fullName>
    </submittedName>
</protein>
<gene>
    <name evidence="1" type="ORF">GQ55_9G596700</name>
</gene>
<organism evidence="1 2">
    <name type="scientific">Panicum hallii var. hallii</name>
    <dbReference type="NCBI Taxonomy" id="1504633"/>
    <lineage>
        <taxon>Eukaryota</taxon>
        <taxon>Viridiplantae</taxon>
        <taxon>Streptophyta</taxon>
        <taxon>Embryophyta</taxon>
        <taxon>Tracheophyta</taxon>
        <taxon>Spermatophyta</taxon>
        <taxon>Magnoliopsida</taxon>
        <taxon>Liliopsida</taxon>
        <taxon>Poales</taxon>
        <taxon>Poaceae</taxon>
        <taxon>PACMAD clade</taxon>
        <taxon>Panicoideae</taxon>
        <taxon>Panicodae</taxon>
        <taxon>Paniceae</taxon>
        <taxon>Panicinae</taxon>
        <taxon>Panicum</taxon>
        <taxon>Panicum sect. Panicum</taxon>
    </lineage>
</organism>
<proteinExistence type="predicted"/>
<dbReference type="Proteomes" id="UP000244336">
    <property type="component" value="Chromosome 9"/>
</dbReference>
<name>A0A2T7CGY7_9POAL</name>
<sequence>MPATVIPIRKRRCTRMPIKWHFAACVQRGTTLLIGIHRPAGREIISPRRAGQTGAGLAGVQSGGYGWMMDPVLRPPQLFEINPSAGAASNKARARLMDYSFCSIDQQGRGECGCGCGMIDRSIDRCPLPARCGCQCKARSLPFPFHLAACVRALESEWIYINMYICLAYLVI</sequence>
<accession>A0A2T7CGY7</accession>
<keyword evidence="2" id="KW-1185">Reference proteome</keyword>
<dbReference type="AlphaFoldDB" id="A0A2T7CGY7"/>
<dbReference type="Gramene" id="PUZ42617">
    <property type="protein sequence ID" value="PUZ42617"/>
    <property type="gene ID" value="GQ55_9G596700"/>
</dbReference>
<evidence type="ECO:0000313" key="2">
    <source>
        <dbReference type="Proteomes" id="UP000244336"/>
    </source>
</evidence>
<dbReference type="EMBL" id="CM009757">
    <property type="protein sequence ID" value="PUZ42617.1"/>
    <property type="molecule type" value="Genomic_DNA"/>
</dbReference>
<reference evidence="1 2" key="1">
    <citation type="submission" date="2018-04" db="EMBL/GenBank/DDBJ databases">
        <title>WGS assembly of Panicum hallii var. hallii HAL2.</title>
        <authorList>
            <person name="Lovell J."/>
            <person name="Jenkins J."/>
            <person name="Lowry D."/>
            <person name="Mamidi S."/>
            <person name="Sreedasyam A."/>
            <person name="Weng X."/>
            <person name="Barry K."/>
            <person name="Bonette J."/>
            <person name="Campitelli B."/>
            <person name="Daum C."/>
            <person name="Gordon S."/>
            <person name="Gould B."/>
            <person name="Lipzen A."/>
            <person name="MacQueen A."/>
            <person name="Palacio-Mejia J."/>
            <person name="Plott C."/>
            <person name="Shakirov E."/>
            <person name="Shu S."/>
            <person name="Yoshinaga Y."/>
            <person name="Zane M."/>
            <person name="Rokhsar D."/>
            <person name="Grimwood J."/>
            <person name="Schmutz J."/>
            <person name="Juenger T."/>
        </authorList>
    </citation>
    <scope>NUCLEOTIDE SEQUENCE [LARGE SCALE GENOMIC DNA]</scope>
    <source>
        <strain evidence="2">cv. HAL2</strain>
    </source>
</reference>
<evidence type="ECO:0000313" key="1">
    <source>
        <dbReference type="EMBL" id="PUZ42617.1"/>
    </source>
</evidence>